<dbReference type="Gene3D" id="1.20.120.530">
    <property type="entry name" value="GntR ligand-binding domain-like"/>
    <property type="match status" value="1"/>
</dbReference>
<evidence type="ECO:0000256" key="3">
    <source>
        <dbReference type="ARBA" id="ARBA00023163"/>
    </source>
</evidence>
<dbReference type="Proteomes" id="UP001347146">
    <property type="component" value="Unassembled WGS sequence"/>
</dbReference>
<name>A0ABU7MJV3_9ACTN</name>
<dbReference type="InterPro" id="IPR036388">
    <property type="entry name" value="WH-like_DNA-bd_sf"/>
</dbReference>
<gene>
    <name evidence="5" type="ORF">VZC37_23930</name>
</gene>
<dbReference type="SMART" id="SM00345">
    <property type="entry name" value="HTH_GNTR"/>
    <property type="match status" value="1"/>
</dbReference>
<evidence type="ECO:0000256" key="2">
    <source>
        <dbReference type="ARBA" id="ARBA00023125"/>
    </source>
</evidence>
<reference evidence="5 6" key="1">
    <citation type="submission" date="2024-01" db="EMBL/GenBank/DDBJ databases">
        <title>Draft genome sequence of Gordonia sp. LSe1-13.</title>
        <authorList>
            <person name="Suphannarot A."/>
            <person name="Mingma R."/>
        </authorList>
    </citation>
    <scope>NUCLEOTIDE SEQUENCE [LARGE SCALE GENOMIC DNA]</scope>
    <source>
        <strain evidence="5 6">LSe1-13</strain>
    </source>
</reference>
<dbReference type="RefSeq" id="WP_330436498.1">
    <property type="nucleotide sequence ID" value="NZ_JAZDUF010000011.1"/>
</dbReference>
<dbReference type="PROSITE" id="PS50949">
    <property type="entry name" value="HTH_GNTR"/>
    <property type="match status" value="1"/>
</dbReference>
<dbReference type="Gene3D" id="1.10.10.10">
    <property type="entry name" value="Winged helix-like DNA-binding domain superfamily/Winged helix DNA-binding domain"/>
    <property type="match status" value="1"/>
</dbReference>
<dbReference type="CDD" id="cd07377">
    <property type="entry name" value="WHTH_GntR"/>
    <property type="match status" value="1"/>
</dbReference>
<evidence type="ECO:0000259" key="4">
    <source>
        <dbReference type="PROSITE" id="PS50949"/>
    </source>
</evidence>
<dbReference type="InterPro" id="IPR000524">
    <property type="entry name" value="Tscrpt_reg_HTH_GntR"/>
</dbReference>
<dbReference type="Pfam" id="PF00392">
    <property type="entry name" value="GntR"/>
    <property type="match status" value="1"/>
</dbReference>
<evidence type="ECO:0000313" key="5">
    <source>
        <dbReference type="EMBL" id="MEE3853407.1"/>
    </source>
</evidence>
<dbReference type="Pfam" id="PF07729">
    <property type="entry name" value="FCD"/>
    <property type="match status" value="1"/>
</dbReference>
<evidence type="ECO:0000313" key="6">
    <source>
        <dbReference type="Proteomes" id="UP001347146"/>
    </source>
</evidence>
<proteinExistence type="predicted"/>
<comment type="caution">
    <text evidence="5">The sequence shown here is derived from an EMBL/GenBank/DDBJ whole genome shotgun (WGS) entry which is preliminary data.</text>
</comment>
<keyword evidence="6" id="KW-1185">Reference proteome</keyword>
<dbReference type="InterPro" id="IPR008920">
    <property type="entry name" value="TF_FadR/GntR_C"/>
</dbReference>
<protein>
    <submittedName>
        <fullName evidence="5">GntR family transcriptional regulator</fullName>
    </submittedName>
</protein>
<dbReference type="SUPFAM" id="SSF46785">
    <property type="entry name" value="Winged helix' DNA-binding domain"/>
    <property type="match status" value="1"/>
</dbReference>
<dbReference type="InterPro" id="IPR036390">
    <property type="entry name" value="WH_DNA-bd_sf"/>
</dbReference>
<dbReference type="EMBL" id="JAZDUF010000011">
    <property type="protein sequence ID" value="MEE3853407.1"/>
    <property type="molecule type" value="Genomic_DNA"/>
</dbReference>
<feature type="domain" description="HTH gntR-type" evidence="4">
    <location>
        <begin position="15"/>
        <end position="82"/>
    </location>
</feature>
<dbReference type="SUPFAM" id="SSF48008">
    <property type="entry name" value="GntR ligand-binding domain-like"/>
    <property type="match status" value="1"/>
</dbReference>
<sequence>MTGADEASVDSDLPESLVDVAGRRIRDAILSGSLTPGQKIVEETLCADLGISRAPVREALRLLAQQGLVEHQPRRGTRVAEWSPRDIVQLFELRQVLERFAVESALPLADPKRQLEPVRAAVEEMKRATDELSKDDAHRRFHTAVVGLAGNRQLDIALEPILLKLQLPMAVNLRAETADHHGPDDGVKRHLAILEALETNDPIAAVSALRDHKHLQYLDLAAPPVNDLAAPPVNGTDTAGAR</sequence>
<dbReference type="SMART" id="SM00895">
    <property type="entry name" value="FCD"/>
    <property type="match status" value="1"/>
</dbReference>
<dbReference type="InterPro" id="IPR011711">
    <property type="entry name" value="GntR_C"/>
</dbReference>
<accession>A0ABU7MJV3</accession>
<organism evidence="5 6">
    <name type="scientific">Gordonia sesuvii</name>
    <dbReference type="NCBI Taxonomy" id="3116777"/>
    <lineage>
        <taxon>Bacteria</taxon>
        <taxon>Bacillati</taxon>
        <taxon>Actinomycetota</taxon>
        <taxon>Actinomycetes</taxon>
        <taxon>Mycobacteriales</taxon>
        <taxon>Gordoniaceae</taxon>
        <taxon>Gordonia</taxon>
    </lineage>
</organism>
<keyword evidence="1" id="KW-0805">Transcription regulation</keyword>
<keyword evidence="3" id="KW-0804">Transcription</keyword>
<keyword evidence="2" id="KW-0238">DNA-binding</keyword>
<dbReference type="PANTHER" id="PTHR43537:SF45">
    <property type="entry name" value="GNTR FAMILY REGULATORY PROTEIN"/>
    <property type="match status" value="1"/>
</dbReference>
<evidence type="ECO:0000256" key="1">
    <source>
        <dbReference type="ARBA" id="ARBA00023015"/>
    </source>
</evidence>
<dbReference type="PANTHER" id="PTHR43537">
    <property type="entry name" value="TRANSCRIPTIONAL REGULATOR, GNTR FAMILY"/>
    <property type="match status" value="1"/>
</dbReference>